<name>A0A1C5K110_9ACTN</name>
<dbReference type="RefSeq" id="WP_088996173.1">
    <property type="nucleotide sequence ID" value="NZ_LT607750.1"/>
</dbReference>
<organism evidence="3 4">
    <name type="scientific">Micromonospora echinaurantiaca</name>
    <dbReference type="NCBI Taxonomy" id="47857"/>
    <lineage>
        <taxon>Bacteria</taxon>
        <taxon>Bacillati</taxon>
        <taxon>Actinomycetota</taxon>
        <taxon>Actinomycetes</taxon>
        <taxon>Micromonosporales</taxon>
        <taxon>Micromonosporaceae</taxon>
        <taxon>Micromonospora</taxon>
    </lineage>
</organism>
<dbReference type="InterPro" id="IPR011047">
    <property type="entry name" value="Quinoprotein_ADH-like_sf"/>
</dbReference>
<evidence type="ECO:0000256" key="2">
    <source>
        <dbReference type="SAM" id="Phobius"/>
    </source>
</evidence>
<proteinExistence type="predicted"/>
<keyword evidence="2" id="KW-0472">Membrane</keyword>
<sequence>MPAVPEDLIEAVHRAAQTTPPHAADLANVHRRRRARRRRRAAATAGGLAALVALTGGALPMLADARSAPAPATPSRTSAAPATSPPATPVVPAAIPAQRLLIDMAGATWRGDNGTGPDAGLPGVAAVEVLPDGTVRRHRVPDGWEQTVASADGRLIGLQLTDLRPGVHRRDGPDVEGLSVKLVVLGPDDSVQTAREIRVRGAGVELLGTDGTVAYLARDGGLVAHDLATGREEMLLRSSTAGVDLLAASRTDLGPDHLVEQRTDDGCHTDVRRLTDGKRIARLTLDGLCENGLRLSPNGRLVAVPYQRLPDRVGDREQRLAVFDVATGTLRTDRPVGMSHRASAAGRIQGVAWADETTVRVAWTARPEGARVDSVDVVTVAVR</sequence>
<keyword evidence="4" id="KW-1185">Reference proteome</keyword>
<dbReference type="EMBL" id="LT607750">
    <property type="protein sequence ID" value="SCG76261.1"/>
    <property type="molecule type" value="Genomic_DNA"/>
</dbReference>
<feature type="transmembrane region" description="Helical" evidence="2">
    <location>
        <begin position="41"/>
        <end position="63"/>
    </location>
</feature>
<evidence type="ECO:0000313" key="4">
    <source>
        <dbReference type="Proteomes" id="UP000198217"/>
    </source>
</evidence>
<keyword evidence="2" id="KW-0812">Transmembrane</keyword>
<evidence type="ECO:0000256" key="1">
    <source>
        <dbReference type="SAM" id="MobiDB-lite"/>
    </source>
</evidence>
<dbReference type="Proteomes" id="UP000198217">
    <property type="component" value="Chromosome I"/>
</dbReference>
<evidence type="ECO:0008006" key="5">
    <source>
        <dbReference type="Google" id="ProtNLM"/>
    </source>
</evidence>
<accession>A0A1C5K110</accession>
<reference evidence="3 4" key="1">
    <citation type="submission" date="2016-06" db="EMBL/GenBank/DDBJ databases">
        <authorList>
            <person name="Kjaerup R.B."/>
            <person name="Dalgaard T.S."/>
            <person name="Juul-Madsen H.R."/>
        </authorList>
    </citation>
    <scope>NUCLEOTIDE SEQUENCE [LARGE SCALE GENOMIC DNA]</scope>
    <source>
        <strain evidence="3 4">DSM 43904</strain>
    </source>
</reference>
<evidence type="ECO:0000313" key="3">
    <source>
        <dbReference type="EMBL" id="SCG76261.1"/>
    </source>
</evidence>
<dbReference type="SUPFAM" id="SSF50998">
    <property type="entry name" value="Quinoprotein alcohol dehydrogenase-like"/>
    <property type="match status" value="1"/>
</dbReference>
<feature type="region of interest" description="Disordered" evidence="1">
    <location>
        <begin position="66"/>
        <end position="90"/>
    </location>
</feature>
<feature type="compositionally biased region" description="Low complexity" evidence="1">
    <location>
        <begin position="66"/>
        <end position="82"/>
    </location>
</feature>
<protein>
    <recommendedName>
        <fullName evidence="5">WD40-like Beta Propeller Repeat</fullName>
    </recommendedName>
</protein>
<gene>
    <name evidence="3" type="ORF">GA0070609_5222</name>
</gene>
<keyword evidence="2" id="KW-1133">Transmembrane helix</keyword>
<dbReference type="AlphaFoldDB" id="A0A1C5K110"/>